<dbReference type="SUPFAM" id="SSF54928">
    <property type="entry name" value="RNA-binding domain, RBD"/>
    <property type="match status" value="1"/>
</dbReference>
<dbReference type="CDD" id="cd00590">
    <property type="entry name" value="RRM_SF"/>
    <property type="match status" value="1"/>
</dbReference>
<keyword evidence="6" id="KW-0694">RNA-binding</keyword>
<feature type="domain" description="RDRP core" evidence="10">
    <location>
        <begin position="627"/>
        <end position="1204"/>
    </location>
</feature>
<keyword evidence="3" id="KW-0696">RNA-directed RNA polymerase</keyword>
<evidence type="ECO:0000256" key="8">
    <source>
        <dbReference type="ARBA" id="ARBA00048744"/>
    </source>
</evidence>
<dbReference type="VEuPathDB" id="FungiDB:P168DRAFT_294075"/>
<organism evidence="12 13">
    <name type="scientific">Aspergillus campestris (strain IBT 28561)</name>
    <dbReference type="NCBI Taxonomy" id="1392248"/>
    <lineage>
        <taxon>Eukaryota</taxon>
        <taxon>Fungi</taxon>
        <taxon>Dikarya</taxon>
        <taxon>Ascomycota</taxon>
        <taxon>Pezizomycotina</taxon>
        <taxon>Eurotiomycetes</taxon>
        <taxon>Eurotiomycetidae</taxon>
        <taxon>Eurotiales</taxon>
        <taxon>Aspergillaceae</taxon>
        <taxon>Aspergillus</taxon>
        <taxon>Aspergillus subgen. Circumdati</taxon>
    </lineage>
</organism>
<evidence type="ECO:0000259" key="11">
    <source>
        <dbReference type="Pfam" id="PF26253"/>
    </source>
</evidence>
<proteinExistence type="inferred from homology"/>
<dbReference type="GO" id="GO:0003968">
    <property type="term" value="F:RNA-directed RNA polymerase activity"/>
    <property type="evidence" value="ECO:0007669"/>
    <property type="project" value="UniProtKB-KW"/>
</dbReference>
<evidence type="ECO:0000256" key="3">
    <source>
        <dbReference type="ARBA" id="ARBA00022484"/>
    </source>
</evidence>
<keyword evidence="7" id="KW-0943">RNA-mediated gene silencing</keyword>
<keyword evidence="13" id="KW-1185">Reference proteome</keyword>
<feature type="compositionally biased region" description="Basic and acidic residues" evidence="9">
    <location>
        <begin position="1"/>
        <end position="13"/>
    </location>
</feature>
<reference evidence="12" key="1">
    <citation type="submission" date="2016-12" db="EMBL/GenBank/DDBJ databases">
        <title>The genomes of Aspergillus section Nigri reveals drivers in fungal speciation.</title>
        <authorList>
            <consortium name="DOE Joint Genome Institute"/>
            <person name="Vesth T.C."/>
            <person name="Nybo J."/>
            <person name="Theobald S."/>
            <person name="Brandl J."/>
            <person name="Frisvad J.C."/>
            <person name="Nielsen K.F."/>
            <person name="Lyhne E.K."/>
            <person name="Kogle M.E."/>
            <person name="Kuo A."/>
            <person name="Riley R."/>
            <person name="Clum A."/>
            <person name="Nolan M."/>
            <person name="Lipzen A."/>
            <person name="Salamov A."/>
            <person name="Henrissat B."/>
            <person name="Wiebenga A."/>
            <person name="De vries R.P."/>
            <person name="Grigoriev I.V."/>
            <person name="Mortensen U.H."/>
            <person name="Andersen M.R."/>
            <person name="Baker S.E."/>
        </authorList>
    </citation>
    <scope>NUCLEOTIDE SEQUENCE</scope>
    <source>
        <strain evidence="12">IBT 28561</strain>
    </source>
</reference>
<feature type="compositionally biased region" description="Polar residues" evidence="9">
    <location>
        <begin position="1425"/>
        <end position="1437"/>
    </location>
</feature>
<dbReference type="Pfam" id="PF05183">
    <property type="entry name" value="RdRP"/>
    <property type="match status" value="1"/>
</dbReference>
<evidence type="ECO:0000313" key="12">
    <source>
        <dbReference type="EMBL" id="PKY07829.1"/>
    </source>
</evidence>
<dbReference type="GO" id="GO:0031380">
    <property type="term" value="C:nuclear RNA-directed RNA polymerase complex"/>
    <property type="evidence" value="ECO:0007669"/>
    <property type="project" value="TreeGrafter"/>
</dbReference>
<feature type="region of interest" description="Disordered" evidence="9">
    <location>
        <begin position="1424"/>
        <end position="1446"/>
    </location>
</feature>
<dbReference type="InterPro" id="IPR058752">
    <property type="entry name" value="RDRP_C_head"/>
</dbReference>
<dbReference type="GO" id="GO:0030422">
    <property type="term" value="P:siRNA processing"/>
    <property type="evidence" value="ECO:0007669"/>
    <property type="project" value="TreeGrafter"/>
</dbReference>
<evidence type="ECO:0000256" key="4">
    <source>
        <dbReference type="ARBA" id="ARBA00022679"/>
    </source>
</evidence>
<evidence type="ECO:0000313" key="13">
    <source>
        <dbReference type="Proteomes" id="UP000234254"/>
    </source>
</evidence>
<gene>
    <name evidence="12" type="ORF">P168DRAFT_294075</name>
</gene>
<feature type="compositionally biased region" description="Low complexity" evidence="9">
    <location>
        <begin position="134"/>
        <end position="150"/>
    </location>
</feature>
<name>A0A2I1DD73_ASPC2</name>
<dbReference type="PANTHER" id="PTHR23079:SF55">
    <property type="entry name" value="RNA-DIRECTED RNA POLYMERASE"/>
    <property type="match status" value="1"/>
</dbReference>
<sequence>MRDERSTKAREFSEAQQHIGRLMSVMGFKPDSGHSKPSKSRSKSIIGPSPIASAQQQTHSSDEQTESLLEDPETTSFDSAAPHFVGRSPKRPRDSTYAMAETPARPQEKKAKNPSRVGSMRPRSERRVLEEADQNSQSSSQSSRRSNASQGETFEESQYMDENHLQGIDLDMDLELTKDFIFTSTSLSQANDNVPPPGAQGLPSQILPSWSQRDTLAIRLTNVPKETSAVDLWEAFHKEGSIFTIDLFEDSHGNRRTEGKVRFKPPPATDFWKTGTYEISLPDGRVTTIFIRPEFHLPYNRRVDSPVGRDVTYPVEVKIPIASMDIGVLVDEKTMLPMRTVGLGADEHPFLLLDLKARAMMIYFQLPILFNPKSKLQAGDKYNQYRLKIPLVQLTQILQTGDPASIITHLLVLESPPLYFRRATDIPNTFVDDNSWRDSDSWYRQTNIVHNPLELAGVPTSLRKLKPMIDIGRWNVLRATFPQNIGLNPNYNVRIEDIDSFTVWDGSKERPPPVWEWIDLSKSSPQTESSSLGDLLDHTYVHLDSRVRYQLEVCISHGYLSEFTMSREFVVKLAELEEPEARKLLEHVATEKKVYFDPMKIFDLIFIKGTTNARIPSHCCHMRSARITPSTVYFNTPTVDISNRIVRRYREHSDRFLRVRFTDEKLLGRISASVDNTRNEIFTRVKRTLANGIVIGDMHYEFLAFGNSQFREHGAYFFAGQPGLTAANIRAWMGTFNNIRNVAKHTARLGQCFSTTRAVAGSSVTVNRIDDIVHNGYTFSDGVGRISRFLAQMTMSELKIKTPNGEPPSAFQFRLGGSKGMLTVSSQAQPQEVHIRKSQDKFTANHSGLEIIRWSQFSIATLNRQLIIVLSTLGIPDEVFRAKLKDMLQGLDEAQKSDTRAIYWLRRYLDPNQMTLVVSQMVSDGFRRVQEPFLTSILTLWRAWHLKYLKEKAKIAIEKGANLLGCMDETGTLKGHFNNIPGKDASVKELKAALPEIFVQVSNPEKEGKYEIIEGLCILARNPSLHPGDIRVVNAVNVPTLRHLQDVVVLPQTGDRDIASMCSGGDLDGDDYLVIWDQDLVPEDWFREPMTYTSNAARDLDHDVTVDEITSFFVTYMKNDCLPQVAHAHLAWADWLQNGVNEEKCIKLAQLHSDAVDYNKTGNPAIMTRNLRPRLWPHFMEKNHLPKDKIYHSRKILGQLYDAVERIDFVPSLEMSFDERILKCGVQVTADIYQFAKDLKVSYDEAIRRIMAQHEIKTEFEVWSTFVLSHANMSKDYKFHEELGALSSALREGFKSKCYEKVGGREFEQLAPLAVAMYRLTHEEMSAAWDKHRCENPPDERFFHRRSPSIDTLPLISFPWIFPHVLGKIAMRHYDESPPLPLLVNDLVPGPMLPGLRRGTRLIRTFATGVESLENLLDFGLSEGCNGSSSESATTPNNDEERAGNGGLLLEWDSNASAEDINHSIDNAVVSDPVPELKGGSNGAVVEIVEEVVEEDYGLQLTALDKLSRLLET</sequence>
<dbReference type="Proteomes" id="UP000234254">
    <property type="component" value="Unassembled WGS sequence"/>
</dbReference>
<protein>
    <recommendedName>
        <fullName evidence="2">RNA-directed RNA polymerase</fullName>
        <ecNumber evidence="2">2.7.7.48</ecNumber>
    </recommendedName>
</protein>
<dbReference type="InterPro" id="IPR035979">
    <property type="entry name" value="RBD_domain_sf"/>
</dbReference>
<evidence type="ECO:0000256" key="1">
    <source>
        <dbReference type="ARBA" id="ARBA00005762"/>
    </source>
</evidence>
<dbReference type="EC" id="2.7.7.48" evidence="2"/>
<dbReference type="RefSeq" id="XP_024696423.1">
    <property type="nucleotide sequence ID" value="XM_024837936.1"/>
</dbReference>
<dbReference type="InterPro" id="IPR007855">
    <property type="entry name" value="RDRP"/>
</dbReference>
<dbReference type="GO" id="GO:0003723">
    <property type="term" value="F:RNA binding"/>
    <property type="evidence" value="ECO:0007669"/>
    <property type="project" value="UniProtKB-KW"/>
</dbReference>
<evidence type="ECO:0000256" key="5">
    <source>
        <dbReference type="ARBA" id="ARBA00022695"/>
    </source>
</evidence>
<keyword evidence="4" id="KW-0808">Transferase</keyword>
<feature type="domain" description="RDRP C-terminal head" evidence="11">
    <location>
        <begin position="1231"/>
        <end position="1371"/>
    </location>
</feature>
<accession>A0A2I1DD73</accession>
<evidence type="ECO:0000256" key="7">
    <source>
        <dbReference type="ARBA" id="ARBA00023158"/>
    </source>
</evidence>
<dbReference type="PANTHER" id="PTHR23079">
    <property type="entry name" value="RNA-DEPENDENT RNA POLYMERASE"/>
    <property type="match status" value="1"/>
</dbReference>
<comment type="similarity">
    <text evidence="1">Belongs to the RdRP family.</text>
</comment>
<comment type="caution">
    <text evidence="12">The sequence shown here is derived from an EMBL/GenBank/DDBJ whole genome shotgun (WGS) entry which is preliminary data.</text>
</comment>
<keyword evidence="5" id="KW-0548">Nucleotidyltransferase</keyword>
<feature type="compositionally biased region" description="Acidic residues" evidence="9">
    <location>
        <begin position="63"/>
        <end position="73"/>
    </location>
</feature>
<feature type="region of interest" description="Disordered" evidence="9">
    <location>
        <begin position="1"/>
        <end position="159"/>
    </location>
</feature>
<dbReference type="GeneID" id="36545460"/>
<dbReference type="OrthoDB" id="6513042at2759"/>
<evidence type="ECO:0000256" key="9">
    <source>
        <dbReference type="SAM" id="MobiDB-lite"/>
    </source>
</evidence>
<evidence type="ECO:0000259" key="10">
    <source>
        <dbReference type="Pfam" id="PF05183"/>
    </source>
</evidence>
<dbReference type="InterPro" id="IPR057596">
    <property type="entry name" value="RDRP_core"/>
</dbReference>
<evidence type="ECO:0000256" key="2">
    <source>
        <dbReference type="ARBA" id="ARBA00012494"/>
    </source>
</evidence>
<dbReference type="EMBL" id="MSFM01000001">
    <property type="protein sequence ID" value="PKY07829.1"/>
    <property type="molecule type" value="Genomic_DNA"/>
</dbReference>
<dbReference type="Pfam" id="PF26253">
    <property type="entry name" value="RdRP_head"/>
    <property type="match status" value="1"/>
</dbReference>
<comment type="catalytic activity">
    <reaction evidence="8">
        <text>RNA(n) + a ribonucleoside 5'-triphosphate = RNA(n+1) + diphosphate</text>
        <dbReference type="Rhea" id="RHEA:21248"/>
        <dbReference type="Rhea" id="RHEA-COMP:14527"/>
        <dbReference type="Rhea" id="RHEA-COMP:17342"/>
        <dbReference type="ChEBI" id="CHEBI:33019"/>
        <dbReference type="ChEBI" id="CHEBI:61557"/>
        <dbReference type="ChEBI" id="CHEBI:140395"/>
        <dbReference type="EC" id="2.7.7.48"/>
    </reaction>
</comment>
<evidence type="ECO:0000256" key="6">
    <source>
        <dbReference type="ARBA" id="ARBA00022884"/>
    </source>
</evidence>